<dbReference type="InterPro" id="IPR038538">
    <property type="entry name" value="MTERF_sf"/>
</dbReference>
<evidence type="ECO:0000256" key="3">
    <source>
        <dbReference type="ARBA" id="ARBA00022946"/>
    </source>
</evidence>
<evidence type="ECO:0008006" key="6">
    <source>
        <dbReference type="Google" id="ProtNLM"/>
    </source>
</evidence>
<evidence type="ECO:0000313" key="4">
    <source>
        <dbReference type="EMBL" id="CAK9315852.1"/>
    </source>
</evidence>
<accession>A0ABP0Y792</accession>
<comment type="similarity">
    <text evidence="1">Belongs to the mTERF family.</text>
</comment>
<dbReference type="PANTHER" id="PTHR13068">
    <property type="entry name" value="CGI-12 PROTEIN-RELATED"/>
    <property type="match status" value="1"/>
</dbReference>
<dbReference type="EMBL" id="OZ021736">
    <property type="protein sequence ID" value="CAK9315852.1"/>
    <property type="molecule type" value="Genomic_DNA"/>
</dbReference>
<evidence type="ECO:0000256" key="1">
    <source>
        <dbReference type="ARBA" id="ARBA00007692"/>
    </source>
</evidence>
<keyword evidence="5" id="KW-1185">Reference proteome</keyword>
<keyword evidence="2" id="KW-0804">Transcription</keyword>
<proteinExistence type="inferred from homology"/>
<dbReference type="Gene3D" id="1.25.70.10">
    <property type="entry name" value="Transcription termination factor 3, mitochondrial"/>
    <property type="match status" value="1"/>
</dbReference>
<keyword evidence="2" id="KW-0806">Transcription termination</keyword>
<dbReference type="InterPro" id="IPR003690">
    <property type="entry name" value="MTERF"/>
</dbReference>
<keyword evidence="3" id="KW-0809">Transit peptide</keyword>
<evidence type="ECO:0000256" key="2">
    <source>
        <dbReference type="ARBA" id="ARBA00022472"/>
    </source>
</evidence>
<gene>
    <name evidence="4" type="ORF">CITCOLO1_LOCUS7692</name>
</gene>
<evidence type="ECO:0000313" key="5">
    <source>
        <dbReference type="Proteomes" id="UP001642487"/>
    </source>
</evidence>
<sequence length="275" mass="31962">MAVGAATPFTTVSSFSPSNAPTPRSRLLPLSFINFRTAHHQNLRYLRSLHIIDSRTRFHSPDAVEQILSTVHFLKSKGFSDSDFPRLAFLCPQLFTPNFDPTDIASIFHFLNADLSASVQESRGLILRCPRILFSDVELCLRPTHRFLKQLGIENLKSPSNLNSHLLNTRVEKLRSKIRFLKEIGFSQEEAAKVCGRMPAIFGYSVEENLRPKYEYLVKEMERDLEELKGFPQYFGFSLEGRIMPRHLHLKQRNLRIPLNRMLLWSHNRFYSKWK</sequence>
<dbReference type="PANTHER" id="PTHR13068:SF139">
    <property type="entry name" value="TRANSCRIPTION TERMINATION FACTOR MTEF1, CHLOROPLASTIC"/>
    <property type="match status" value="1"/>
</dbReference>
<dbReference type="Pfam" id="PF02536">
    <property type="entry name" value="mTERF"/>
    <property type="match status" value="1"/>
</dbReference>
<dbReference type="Proteomes" id="UP001642487">
    <property type="component" value="Chromosome 2"/>
</dbReference>
<organism evidence="4 5">
    <name type="scientific">Citrullus colocynthis</name>
    <name type="common">colocynth</name>
    <dbReference type="NCBI Taxonomy" id="252529"/>
    <lineage>
        <taxon>Eukaryota</taxon>
        <taxon>Viridiplantae</taxon>
        <taxon>Streptophyta</taxon>
        <taxon>Embryophyta</taxon>
        <taxon>Tracheophyta</taxon>
        <taxon>Spermatophyta</taxon>
        <taxon>Magnoliopsida</taxon>
        <taxon>eudicotyledons</taxon>
        <taxon>Gunneridae</taxon>
        <taxon>Pentapetalae</taxon>
        <taxon>rosids</taxon>
        <taxon>fabids</taxon>
        <taxon>Cucurbitales</taxon>
        <taxon>Cucurbitaceae</taxon>
        <taxon>Benincaseae</taxon>
        <taxon>Citrullus</taxon>
    </lineage>
</organism>
<protein>
    <recommendedName>
        <fullName evidence="6">Transcription termination factor MTEF1, chloroplastic</fullName>
    </recommendedName>
</protein>
<reference evidence="4 5" key="1">
    <citation type="submission" date="2024-03" db="EMBL/GenBank/DDBJ databases">
        <authorList>
            <person name="Gkanogiannis A."/>
            <person name="Becerra Lopez-Lavalle L."/>
        </authorList>
    </citation>
    <scope>NUCLEOTIDE SEQUENCE [LARGE SCALE GENOMIC DNA]</scope>
</reference>
<keyword evidence="2" id="KW-0805">Transcription regulation</keyword>
<dbReference type="SMART" id="SM00733">
    <property type="entry name" value="Mterf"/>
    <property type="match status" value="5"/>
</dbReference>
<name>A0ABP0Y792_9ROSI</name>